<dbReference type="EMBL" id="NFLB01000002">
    <property type="protein sequence ID" value="OUQ06143.1"/>
    <property type="molecule type" value="Genomic_DNA"/>
</dbReference>
<name>A0A1Y4QPC9_9FIRM</name>
<dbReference type="GO" id="GO:0003676">
    <property type="term" value="F:nucleic acid binding"/>
    <property type="evidence" value="ECO:0007669"/>
    <property type="project" value="InterPro"/>
</dbReference>
<evidence type="ECO:0000313" key="2">
    <source>
        <dbReference type="Proteomes" id="UP000196258"/>
    </source>
</evidence>
<dbReference type="Gene3D" id="3.40.1350.10">
    <property type="match status" value="1"/>
</dbReference>
<dbReference type="SUPFAM" id="SSF52980">
    <property type="entry name" value="Restriction endonuclease-like"/>
    <property type="match status" value="1"/>
</dbReference>
<dbReference type="AlphaFoldDB" id="A0A1Y4QPC9"/>
<gene>
    <name evidence="1" type="ORF">B5E91_02360</name>
</gene>
<reference evidence="2" key="1">
    <citation type="submission" date="2017-04" db="EMBL/GenBank/DDBJ databases">
        <title>Function of individual gut microbiota members based on whole genome sequencing of pure cultures obtained from chicken caecum.</title>
        <authorList>
            <person name="Medvecky M."/>
            <person name="Cejkova D."/>
            <person name="Polansky O."/>
            <person name="Karasova D."/>
            <person name="Kubasova T."/>
            <person name="Cizek A."/>
            <person name="Rychlik I."/>
        </authorList>
    </citation>
    <scope>NUCLEOTIDE SEQUENCE [LARGE SCALE GENOMIC DNA]</scope>
    <source>
        <strain evidence="2">An149</strain>
    </source>
</reference>
<organism evidence="1 2">
    <name type="scientific">Thomasclavelia spiroformis</name>
    <dbReference type="NCBI Taxonomy" id="29348"/>
    <lineage>
        <taxon>Bacteria</taxon>
        <taxon>Bacillati</taxon>
        <taxon>Bacillota</taxon>
        <taxon>Erysipelotrichia</taxon>
        <taxon>Erysipelotrichales</taxon>
        <taxon>Coprobacillaceae</taxon>
        <taxon>Thomasclavelia</taxon>
    </lineage>
</organism>
<dbReference type="RefSeq" id="WP_087254602.1">
    <property type="nucleotide sequence ID" value="NZ_NFKY01000095.1"/>
</dbReference>
<proteinExistence type="predicted"/>
<dbReference type="Proteomes" id="UP000196258">
    <property type="component" value="Unassembled WGS sequence"/>
</dbReference>
<comment type="caution">
    <text evidence="1">The sequence shown here is derived from an EMBL/GenBank/DDBJ whole genome shotgun (WGS) entry which is preliminary data.</text>
</comment>
<accession>A0A1Y4QPC9</accession>
<dbReference type="InterPro" id="IPR011335">
    <property type="entry name" value="Restrct_endonuc-II-like"/>
</dbReference>
<dbReference type="InterPro" id="IPR011856">
    <property type="entry name" value="tRNA_endonuc-like_dom_sf"/>
</dbReference>
<evidence type="ECO:0008006" key="3">
    <source>
        <dbReference type="Google" id="ProtNLM"/>
    </source>
</evidence>
<evidence type="ECO:0000313" key="1">
    <source>
        <dbReference type="EMBL" id="OUQ06143.1"/>
    </source>
</evidence>
<protein>
    <recommendedName>
        <fullName evidence="3">Restriction endonuclease type IV Mrr domain-containing protein</fullName>
    </recommendedName>
</protein>
<sequence length="328" mass="39001">MKRIDNYYRFENCIAKIFEEAEYSITRNVRIENNPRYEIDIIAEKNKNKFCVEVKYSQITDIAAKRIYKISELSNMRPILVTAYNIKESKKTHFQEMYPNLIVIDIANLLFAVQDNAELNNELISLLPYTIDNIIPKEGFIQINTLQHNDYTKSLIKEIKQCETGKLKFRTYEQLCNKLLKNIFSEDLALWKEQSKSNNDLYRFDLLCRIKDQNQKTFWSILEKYFNSKYLIFEFKNYKEPITQKEIYTTEKYLYSKSLRSVAVIISANGYSENAYWAAKGCLRENGKLIILLKTDDLIEMNKIKDNQEDPSNYLLDRLDEFLLELEK</sequence>